<evidence type="ECO:0000313" key="2">
    <source>
        <dbReference type="EMBL" id="CDP11177.1"/>
    </source>
</evidence>
<organism evidence="2 3">
    <name type="scientific">Coffea canephora</name>
    <name type="common">Robusta coffee</name>
    <dbReference type="NCBI Taxonomy" id="49390"/>
    <lineage>
        <taxon>Eukaryota</taxon>
        <taxon>Viridiplantae</taxon>
        <taxon>Streptophyta</taxon>
        <taxon>Embryophyta</taxon>
        <taxon>Tracheophyta</taxon>
        <taxon>Spermatophyta</taxon>
        <taxon>Magnoliopsida</taxon>
        <taxon>eudicotyledons</taxon>
        <taxon>Gunneridae</taxon>
        <taxon>Pentapetalae</taxon>
        <taxon>asterids</taxon>
        <taxon>lamiids</taxon>
        <taxon>Gentianales</taxon>
        <taxon>Rubiaceae</taxon>
        <taxon>Ixoroideae</taxon>
        <taxon>Gardenieae complex</taxon>
        <taxon>Bertiereae - Coffeeae clade</taxon>
        <taxon>Coffeeae</taxon>
        <taxon>Coffea</taxon>
    </lineage>
</organism>
<evidence type="ECO:0000313" key="3">
    <source>
        <dbReference type="Proteomes" id="UP000295252"/>
    </source>
</evidence>
<keyword evidence="3" id="KW-1185">Reference proteome</keyword>
<dbReference type="InParanoid" id="A0A068USD5"/>
<dbReference type="Gramene" id="CDP11177">
    <property type="protein sequence ID" value="CDP11177"/>
    <property type="gene ID" value="GSCOC_T00033260001"/>
</dbReference>
<reference evidence="3" key="1">
    <citation type="journal article" date="2014" name="Science">
        <title>The coffee genome provides insight into the convergent evolution of caffeine biosynthesis.</title>
        <authorList>
            <person name="Denoeud F."/>
            <person name="Carretero-Paulet L."/>
            <person name="Dereeper A."/>
            <person name="Droc G."/>
            <person name="Guyot R."/>
            <person name="Pietrella M."/>
            <person name="Zheng C."/>
            <person name="Alberti A."/>
            <person name="Anthony F."/>
            <person name="Aprea G."/>
            <person name="Aury J.M."/>
            <person name="Bento P."/>
            <person name="Bernard M."/>
            <person name="Bocs S."/>
            <person name="Campa C."/>
            <person name="Cenci A."/>
            <person name="Combes M.C."/>
            <person name="Crouzillat D."/>
            <person name="Da Silva C."/>
            <person name="Daddiego L."/>
            <person name="De Bellis F."/>
            <person name="Dussert S."/>
            <person name="Garsmeur O."/>
            <person name="Gayraud T."/>
            <person name="Guignon V."/>
            <person name="Jahn K."/>
            <person name="Jamilloux V."/>
            <person name="Joet T."/>
            <person name="Labadie K."/>
            <person name="Lan T."/>
            <person name="Leclercq J."/>
            <person name="Lepelley M."/>
            <person name="Leroy T."/>
            <person name="Li L.T."/>
            <person name="Librado P."/>
            <person name="Lopez L."/>
            <person name="Munoz A."/>
            <person name="Noel B."/>
            <person name="Pallavicini A."/>
            <person name="Perrotta G."/>
            <person name="Poncet V."/>
            <person name="Pot D."/>
            <person name="Priyono X."/>
            <person name="Rigoreau M."/>
            <person name="Rouard M."/>
            <person name="Rozas J."/>
            <person name="Tranchant-Dubreuil C."/>
            <person name="VanBuren R."/>
            <person name="Zhang Q."/>
            <person name="Andrade A.C."/>
            <person name="Argout X."/>
            <person name="Bertrand B."/>
            <person name="de Kochko A."/>
            <person name="Graziosi G."/>
            <person name="Henry R.J."/>
            <person name="Jayarama X."/>
            <person name="Ming R."/>
            <person name="Nagai C."/>
            <person name="Rounsley S."/>
            <person name="Sankoff D."/>
            <person name="Giuliano G."/>
            <person name="Albert V.A."/>
            <person name="Wincker P."/>
            <person name="Lashermes P."/>
        </authorList>
    </citation>
    <scope>NUCLEOTIDE SEQUENCE [LARGE SCALE GENOMIC DNA]</scope>
    <source>
        <strain evidence="3">cv. DH200-94</strain>
    </source>
</reference>
<accession>A0A068USD5</accession>
<evidence type="ECO:0000256" key="1">
    <source>
        <dbReference type="SAM" id="MobiDB-lite"/>
    </source>
</evidence>
<feature type="region of interest" description="Disordered" evidence="1">
    <location>
        <begin position="25"/>
        <end position="66"/>
    </location>
</feature>
<proteinExistence type="predicted"/>
<gene>
    <name evidence="2" type="ORF">GSCOC_T00033260001</name>
</gene>
<sequence>MGATESSLASDSMLASTESIAEQFATENQRDVSRPIANGVNKVPPTNLDIGEPSLREQRRSTKRSVIDPLTKIATEPIVLPDVPSCPYCHAKRFH</sequence>
<dbReference type="Proteomes" id="UP000295252">
    <property type="component" value="Chromosome V"/>
</dbReference>
<protein>
    <submittedName>
        <fullName evidence="2">Uncharacterized protein</fullName>
    </submittedName>
</protein>
<dbReference type="AlphaFoldDB" id="A0A068USD5"/>
<name>A0A068USD5_COFCA</name>
<dbReference type="EMBL" id="HG739136">
    <property type="protein sequence ID" value="CDP11177.1"/>
    <property type="molecule type" value="Genomic_DNA"/>
</dbReference>